<sequence>MTSTRFAAALLTASVLAGASPAGAIGLTLPDGKSIDAVGEAMGNPAGFVVGYTRIVLSPTVAMTVRARQFTPDGKRAGKELVFDTQAGGLFDPVAIPQGSGSKVTAFWMRPATTGIVARVGDTATGKLEAEKTFLAAATDRPAEANMDVVPLAGGKFALVTYRFELVGTTAYKRVAVTTIGPDLKVIAGPTYVPGPRASYVATGASDFTAVDVAGGGALVAYRNRADGNVYVVPVSATGVPAAAARRINQQTMPIGSGGQQAEAQVEAARLQSGRIVVTWTRIGSTDRDDAFDVQYRVLSANGVPVGKEMRAHASAKEEQVAPEVVALSDGGFALSWINNGGPVEGRPRSYWVRSFGADGKPRAAAKMLFKGERGYEGNVSELTANGQGKLMLVRNFGIAPTTLEGILTAP</sequence>
<keyword evidence="1" id="KW-0732">Signal</keyword>
<feature type="chain" id="PRO_5020269684" evidence="1">
    <location>
        <begin position="25"/>
        <end position="411"/>
    </location>
</feature>
<dbReference type="Proteomes" id="UP000294547">
    <property type="component" value="Unassembled WGS sequence"/>
</dbReference>
<evidence type="ECO:0000256" key="1">
    <source>
        <dbReference type="SAM" id="SignalP"/>
    </source>
</evidence>
<keyword evidence="3" id="KW-1185">Reference proteome</keyword>
<proteinExistence type="predicted"/>
<dbReference type="RefSeq" id="WP_126539531.1">
    <property type="nucleotide sequence ID" value="NZ_BSPM01000007.1"/>
</dbReference>
<dbReference type="AlphaFoldDB" id="A0A4R6R8W2"/>
<feature type="signal peptide" evidence="1">
    <location>
        <begin position="1"/>
        <end position="24"/>
    </location>
</feature>
<dbReference type="OrthoDB" id="8335338at2"/>
<accession>A0A4R6R8W2</accession>
<comment type="caution">
    <text evidence="2">The sequence shown here is derived from an EMBL/GenBank/DDBJ whole genome shotgun (WGS) entry which is preliminary data.</text>
</comment>
<evidence type="ECO:0000313" key="3">
    <source>
        <dbReference type="Proteomes" id="UP000294547"/>
    </source>
</evidence>
<reference evidence="2 3" key="1">
    <citation type="submission" date="2019-03" db="EMBL/GenBank/DDBJ databases">
        <title>Genomic Encyclopedia of Type Strains, Phase IV (KMG-IV): sequencing the most valuable type-strain genomes for metagenomic binning, comparative biology and taxonomic classification.</title>
        <authorList>
            <person name="Goeker M."/>
        </authorList>
    </citation>
    <scope>NUCLEOTIDE SEQUENCE [LARGE SCALE GENOMIC DNA]</scope>
    <source>
        <strain evidence="2 3">DSM 102969</strain>
    </source>
</reference>
<protein>
    <submittedName>
        <fullName evidence="2">Uncharacterized protein</fullName>
    </submittedName>
</protein>
<gene>
    <name evidence="2" type="ORF">EDD54_3601</name>
</gene>
<dbReference type="EMBL" id="SNXY01000010">
    <property type="protein sequence ID" value="TDP82334.1"/>
    <property type="molecule type" value="Genomic_DNA"/>
</dbReference>
<name>A0A4R6R8W2_9HYPH</name>
<organism evidence="2 3">
    <name type="scientific">Oharaeibacter diazotrophicus</name>
    <dbReference type="NCBI Taxonomy" id="1920512"/>
    <lineage>
        <taxon>Bacteria</taxon>
        <taxon>Pseudomonadati</taxon>
        <taxon>Pseudomonadota</taxon>
        <taxon>Alphaproteobacteria</taxon>
        <taxon>Hyphomicrobiales</taxon>
        <taxon>Pleomorphomonadaceae</taxon>
        <taxon>Oharaeibacter</taxon>
    </lineage>
</organism>
<evidence type="ECO:0000313" key="2">
    <source>
        <dbReference type="EMBL" id="TDP82334.1"/>
    </source>
</evidence>